<comment type="caution">
    <text evidence="5">The sequence shown here is derived from an EMBL/GenBank/DDBJ whole genome shotgun (WGS) entry which is preliminary data.</text>
</comment>
<dbReference type="InterPro" id="IPR002225">
    <property type="entry name" value="3Beta_OHSteriod_DH/Estase"/>
</dbReference>
<name>A0A8J2REM1_9CRUS</name>
<dbReference type="FunFam" id="3.40.50.720:FF:000870">
    <property type="entry name" value="Steroid dehydrogenase"/>
    <property type="match status" value="1"/>
</dbReference>
<accession>A0A8J2REM1</accession>
<dbReference type="AlphaFoldDB" id="A0A8J2REM1"/>
<protein>
    <recommendedName>
        <fullName evidence="4">3-beta hydroxysteroid dehydrogenase/isomerase domain-containing protein</fullName>
    </recommendedName>
</protein>
<dbReference type="InterPro" id="IPR036291">
    <property type="entry name" value="NAD(P)-bd_dom_sf"/>
</dbReference>
<comment type="similarity">
    <text evidence="1 3">Belongs to the 3-beta-HSD family.</text>
</comment>
<dbReference type="PANTHER" id="PTHR43245">
    <property type="entry name" value="BIFUNCTIONAL POLYMYXIN RESISTANCE PROTEIN ARNA"/>
    <property type="match status" value="1"/>
</dbReference>
<evidence type="ECO:0000256" key="3">
    <source>
        <dbReference type="RuleBase" id="RU004475"/>
    </source>
</evidence>
<feature type="transmembrane region" description="Helical" evidence="3">
    <location>
        <begin position="300"/>
        <end position="322"/>
    </location>
</feature>
<sequence>MGSESSYTFLITGGAGFIGFHIGVKLLQLKHIVILFDVNYPLKKWDSNIELDPNSDGEEIEEISCSYGTMKFVKGDVRDINVLLRITQNVDCVIHTAAYGMSGLQQLARNFQTMEEININGTRNVIEACVKNKCKGLVYTSTNNVVFGGDAIINGDESLPYYPLHKQKSHYARTKSIAEQLVLTSNGRGDLQTCALRLAGVIGRGDTRTLPRTIWSVRNGLLVVKFYDKHGGLLDWMGIDNSVQGHVKAALKLVDPERKTPGIGGQAFFLSDGRPVPAFDYIKPIFEYYNQPYPKIRVPLWIMTISVFLMMCVSKFLSALFFEWVPFINLGELEKSSVTHYFSIEKAKKELDYYPVKPNDLTDVIDSLSENGGDSWRSLTW</sequence>
<proteinExistence type="inferred from homology"/>
<organism evidence="5 6">
    <name type="scientific">Daphnia galeata</name>
    <dbReference type="NCBI Taxonomy" id="27404"/>
    <lineage>
        <taxon>Eukaryota</taxon>
        <taxon>Metazoa</taxon>
        <taxon>Ecdysozoa</taxon>
        <taxon>Arthropoda</taxon>
        <taxon>Crustacea</taxon>
        <taxon>Branchiopoda</taxon>
        <taxon>Diplostraca</taxon>
        <taxon>Cladocera</taxon>
        <taxon>Anomopoda</taxon>
        <taxon>Daphniidae</taxon>
        <taxon>Daphnia</taxon>
    </lineage>
</organism>
<reference evidence="5" key="1">
    <citation type="submission" date="2021-11" db="EMBL/GenBank/DDBJ databases">
        <authorList>
            <person name="Schell T."/>
        </authorList>
    </citation>
    <scope>NUCLEOTIDE SEQUENCE</scope>
    <source>
        <strain evidence="5">M5</strain>
    </source>
</reference>
<dbReference type="SUPFAM" id="SSF51735">
    <property type="entry name" value="NAD(P)-binding Rossmann-fold domains"/>
    <property type="match status" value="1"/>
</dbReference>
<dbReference type="Proteomes" id="UP000789390">
    <property type="component" value="Unassembled WGS sequence"/>
</dbReference>
<gene>
    <name evidence="5" type="ORF">DGAL_LOCUS3560</name>
</gene>
<keyword evidence="6" id="KW-1185">Reference proteome</keyword>
<dbReference type="PANTHER" id="PTHR43245:SF51">
    <property type="entry name" value="SHORT CHAIN DEHYDROGENASE_REDUCTASE FAMILY 42E, MEMBER 2"/>
    <property type="match status" value="1"/>
</dbReference>
<dbReference type="InterPro" id="IPR050177">
    <property type="entry name" value="Lipid_A_modif_metabolic_enz"/>
</dbReference>
<keyword evidence="2 3" id="KW-0560">Oxidoreductase</keyword>
<evidence type="ECO:0000259" key="4">
    <source>
        <dbReference type="Pfam" id="PF01073"/>
    </source>
</evidence>
<keyword evidence="3" id="KW-0812">Transmembrane</keyword>
<dbReference type="GO" id="GO:0006694">
    <property type="term" value="P:steroid biosynthetic process"/>
    <property type="evidence" value="ECO:0007669"/>
    <property type="project" value="InterPro"/>
</dbReference>
<feature type="transmembrane region" description="Helical" evidence="3">
    <location>
        <begin position="6"/>
        <end position="27"/>
    </location>
</feature>
<keyword evidence="3" id="KW-0472">Membrane</keyword>
<evidence type="ECO:0000313" key="5">
    <source>
        <dbReference type="EMBL" id="CAH0101232.1"/>
    </source>
</evidence>
<keyword evidence="3" id="KW-1133">Transmembrane helix</keyword>
<dbReference type="EMBL" id="CAKKLH010000055">
    <property type="protein sequence ID" value="CAH0101232.1"/>
    <property type="molecule type" value="Genomic_DNA"/>
</dbReference>
<feature type="domain" description="3-beta hydroxysteroid dehydrogenase/isomerase" evidence="4">
    <location>
        <begin position="10"/>
        <end position="287"/>
    </location>
</feature>
<dbReference type="OrthoDB" id="2735536at2759"/>
<dbReference type="GO" id="GO:0016616">
    <property type="term" value="F:oxidoreductase activity, acting on the CH-OH group of donors, NAD or NADP as acceptor"/>
    <property type="evidence" value="ECO:0007669"/>
    <property type="project" value="InterPro"/>
</dbReference>
<evidence type="ECO:0000313" key="6">
    <source>
        <dbReference type="Proteomes" id="UP000789390"/>
    </source>
</evidence>
<evidence type="ECO:0000256" key="1">
    <source>
        <dbReference type="ARBA" id="ARBA00009219"/>
    </source>
</evidence>
<dbReference type="Pfam" id="PF01073">
    <property type="entry name" value="3Beta_HSD"/>
    <property type="match status" value="1"/>
</dbReference>
<dbReference type="Gene3D" id="3.40.50.720">
    <property type="entry name" value="NAD(P)-binding Rossmann-like Domain"/>
    <property type="match status" value="1"/>
</dbReference>
<evidence type="ECO:0000256" key="2">
    <source>
        <dbReference type="ARBA" id="ARBA00023002"/>
    </source>
</evidence>